<dbReference type="InterPro" id="IPR024253">
    <property type="entry name" value="Phosducin_thioredoxin-like_dom"/>
</dbReference>
<evidence type="ECO:0000256" key="1">
    <source>
        <dbReference type="ARBA" id="ARBA00009686"/>
    </source>
</evidence>
<feature type="region of interest" description="Disordered" evidence="2">
    <location>
        <begin position="1"/>
        <end position="82"/>
    </location>
</feature>
<feature type="compositionally biased region" description="Acidic residues" evidence="2">
    <location>
        <begin position="57"/>
        <end position="77"/>
    </location>
</feature>
<evidence type="ECO:0000259" key="3">
    <source>
        <dbReference type="Pfam" id="PF02114"/>
    </source>
</evidence>
<organism evidence="4 5">
    <name type="scientific">Hondaea fermentalgiana</name>
    <dbReference type="NCBI Taxonomy" id="2315210"/>
    <lineage>
        <taxon>Eukaryota</taxon>
        <taxon>Sar</taxon>
        <taxon>Stramenopiles</taxon>
        <taxon>Bigyra</taxon>
        <taxon>Labyrinthulomycetes</taxon>
        <taxon>Thraustochytrida</taxon>
        <taxon>Thraustochytriidae</taxon>
        <taxon>Hondaea</taxon>
    </lineage>
</organism>
<feature type="domain" description="Phosducin" evidence="3">
    <location>
        <begin position="95"/>
        <end position="319"/>
    </location>
</feature>
<sequence length="383" mass="42864">MDGEGGSGYLGDGAVQRGPQKIQTLSGDMEKKLLSQDLAKERDSDEDGGPRARLEVDSDVSLDEDEENDIVPDDAVEADPKKENWAEVLTKVRRKNNTGPKGVKADYEEAKAIMRRRIETKKLQDLEAFKRQGYGATTTEESISYHSRAQRGLVGSHVRKYDADAEDNSDEDGDSDDDDEAFLAAYRQHRMDQMSGLNALPKFGRVIPVDKFQFLDEIDNADPRTFVVTHIYEEYIAACRKMNQVLEQLAQKQSHVKICKLVATEADQTLSHRALPAFLVYRAGEIVNDSSVAINENEFGSGDFGLSDLEFFFSSRYGIEMQGVDVSASERAKSRVDMDADQNEDKWQSSSAQSLGRVDLLQNRVSKLSIRRANAADEDDDDW</sequence>
<dbReference type="InterPro" id="IPR023196">
    <property type="entry name" value="Phosducin_N_dom_sf"/>
</dbReference>
<evidence type="ECO:0000313" key="4">
    <source>
        <dbReference type="EMBL" id="GBG33219.1"/>
    </source>
</evidence>
<feature type="compositionally biased region" description="Basic and acidic residues" evidence="2">
    <location>
        <begin position="28"/>
        <end position="56"/>
    </location>
</feature>
<dbReference type="InterPro" id="IPR036249">
    <property type="entry name" value="Thioredoxin-like_sf"/>
</dbReference>
<dbReference type="AlphaFoldDB" id="A0A2R5GSD5"/>
<name>A0A2R5GSD5_9STRA</name>
<dbReference type="InterPro" id="IPR051499">
    <property type="entry name" value="Phosducin-like_reg"/>
</dbReference>
<dbReference type="PANTHER" id="PTHR46052:SF1">
    <property type="entry name" value="PHOSDUCIN-LIKE PROTEIN"/>
    <property type="match status" value="1"/>
</dbReference>
<reference evidence="4 5" key="1">
    <citation type="submission" date="2017-12" db="EMBL/GenBank/DDBJ databases">
        <title>Sequencing, de novo assembly and annotation of complete genome of a new Thraustochytrid species, strain FCC1311.</title>
        <authorList>
            <person name="Sedici K."/>
            <person name="Godart F."/>
            <person name="Aiese Cigliano R."/>
            <person name="Sanseverino W."/>
            <person name="Barakat M."/>
            <person name="Ortet P."/>
            <person name="Marechal E."/>
            <person name="Cagnac O."/>
            <person name="Amato A."/>
        </authorList>
    </citation>
    <scope>NUCLEOTIDE SEQUENCE [LARGE SCALE GENOMIC DNA]</scope>
</reference>
<dbReference type="EMBL" id="BEYU01000147">
    <property type="protein sequence ID" value="GBG33219.1"/>
    <property type="molecule type" value="Genomic_DNA"/>
</dbReference>
<protein>
    <submittedName>
        <fullName evidence="4">Phosducin-like protein</fullName>
    </submittedName>
</protein>
<accession>A0A2R5GSD5</accession>
<comment type="similarity">
    <text evidence="1">Belongs to the phosducin family.</text>
</comment>
<dbReference type="Pfam" id="PF02114">
    <property type="entry name" value="Phosducin"/>
    <property type="match status" value="1"/>
</dbReference>
<proteinExistence type="inferred from homology"/>
<dbReference type="Gene3D" id="1.10.168.10">
    <property type="entry name" value="Phosducin, domain 2"/>
    <property type="match status" value="1"/>
</dbReference>
<dbReference type="Proteomes" id="UP000241890">
    <property type="component" value="Unassembled WGS sequence"/>
</dbReference>
<evidence type="ECO:0000256" key="2">
    <source>
        <dbReference type="SAM" id="MobiDB-lite"/>
    </source>
</evidence>
<dbReference type="InParanoid" id="A0A2R5GSD5"/>
<comment type="caution">
    <text evidence="4">The sequence shown here is derived from an EMBL/GenBank/DDBJ whole genome shotgun (WGS) entry which is preliminary data.</text>
</comment>
<keyword evidence="5" id="KW-1185">Reference proteome</keyword>
<evidence type="ECO:0000313" key="5">
    <source>
        <dbReference type="Proteomes" id="UP000241890"/>
    </source>
</evidence>
<gene>
    <name evidence="4" type="ORF">FCC1311_094432</name>
</gene>
<dbReference type="PANTHER" id="PTHR46052">
    <property type="entry name" value="PHOSDUCIN-LIKE PROTEIN"/>
    <property type="match status" value="1"/>
</dbReference>
<dbReference type="SUPFAM" id="SSF52833">
    <property type="entry name" value="Thioredoxin-like"/>
    <property type="match status" value="1"/>
</dbReference>
<dbReference type="OrthoDB" id="70588at2759"/>
<feature type="compositionally biased region" description="Gly residues" evidence="2">
    <location>
        <begin position="1"/>
        <end position="11"/>
    </location>
</feature>
<dbReference type="Gene3D" id="3.40.30.10">
    <property type="entry name" value="Glutaredoxin"/>
    <property type="match status" value="1"/>
</dbReference>